<dbReference type="OrthoDB" id="5423000at2"/>
<evidence type="ECO:0000256" key="1">
    <source>
        <dbReference type="SAM" id="MobiDB-lite"/>
    </source>
</evidence>
<evidence type="ECO:0000313" key="3">
    <source>
        <dbReference type="EMBL" id="RAM03537.1"/>
    </source>
</evidence>
<keyword evidence="5" id="KW-1185">Reference proteome</keyword>
<dbReference type="Proteomes" id="UP000248798">
    <property type="component" value="Unassembled WGS sequence"/>
</dbReference>
<sequence>MKKKIAELLIKSALILTLSIAVVGLPPAIAGNKKLMTIQAAKVLAERAIVESVIGLKIKTTERVENMVATHQRIDAKTAASIKGIQYSDIVYDKAKDIAKVTARINLGRVTTIIGKRINWGDRTIERVAFATSTEANAGPLKALRAAELDAYSQLAKQIVGFNLQSKTSVENYIMKNDEARTRLLAAIYGAKLVGYRWDAEGDAYVKLALTMGEVDDILGQRINYNGTIIEVEGSGAQTDDFSEANSYDDGNTGSSMKIGTSVKEGNLDIPVNGQSTPTVEQRIDYPAGGSTLQ</sequence>
<dbReference type="RefSeq" id="WP_111953652.1">
    <property type="nucleotide sequence ID" value="NZ_CP036313.1"/>
</dbReference>
<accession>A0A328FKK4</accession>
<dbReference type="EMBL" id="QLNI01000004">
    <property type="protein sequence ID" value="RAM03537.1"/>
    <property type="molecule type" value="Genomic_DNA"/>
</dbReference>
<reference evidence="3 4" key="1">
    <citation type="submission" date="2018-06" db="EMBL/GenBank/DDBJ databases">
        <title>Complete Genome Sequence of Desulfobacter hydrogenophilus (DSM3380).</title>
        <authorList>
            <person name="Marietou A."/>
            <person name="Schreiber L."/>
            <person name="Marshall I."/>
            <person name="Jorgensen B."/>
        </authorList>
    </citation>
    <scope>NUCLEOTIDE SEQUENCE [LARGE SCALE GENOMIC DNA]</scope>
    <source>
        <strain evidence="3 4">DSM 3380</strain>
    </source>
</reference>
<feature type="region of interest" description="Disordered" evidence="1">
    <location>
        <begin position="240"/>
        <end position="294"/>
    </location>
</feature>
<dbReference type="AlphaFoldDB" id="A0A328FKK4"/>
<dbReference type="Proteomes" id="UP000293902">
    <property type="component" value="Chromosome"/>
</dbReference>
<evidence type="ECO:0000313" key="5">
    <source>
        <dbReference type="Proteomes" id="UP000293902"/>
    </source>
</evidence>
<feature type="compositionally biased region" description="Polar residues" evidence="1">
    <location>
        <begin position="240"/>
        <end position="259"/>
    </location>
</feature>
<gene>
    <name evidence="3" type="ORF">DO021_03250</name>
    <name evidence="2" type="ORF">EYB58_03880</name>
</gene>
<proteinExistence type="predicted"/>
<name>A0A328FKK4_9BACT</name>
<reference evidence="2 5" key="2">
    <citation type="submission" date="2019-02" db="EMBL/GenBank/DDBJ databases">
        <title>Complete genome sequence of Desulfobacter hydrogenophilus AcRS1.</title>
        <authorList>
            <person name="Marietou A."/>
            <person name="Lund M.B."/>
            <person name="Marshall I.P.G."/>
            <person name="Schreiber L."/>
            <person name="Jorgensen B."/>
        </authorList>
    </citation>
    <scope>NUCLEOTIDE SEQUENCE [LARGE SCALE GENOMIC DNA]</scope>
    <source>
        <strain evidence="2 5">AcRS1</strain>
    </source>
</reference>
<evidence type="ECO:0000313" key="2">
    <source>
        <dbReference type="EMBL" id="QBH12141.1"/>
    </source>
</evidence>
<protein>
    <submittedName>
        <fullName evidence="3">Uncharacterized protein</fullName>
    </submittedName>
</protein>
<dbReference type="EMBL" id="CP036313">
    <property type="protein sequence ID" value="QBH12141.1"/>
    <property type="molecule type" value="Genomic_DNA"/>
</dbReference>
<evidence type="ECO:0000313" key="4">
    <source>
        <dbReference type="Proteomes" id="UP000248798"/>
    </source>
</evidence>
<organism evidence="3 4">
    <name type="scientific">Desulfobacter hydrogenophilus</name>
    <dbReference type="NCBI Taxonomy" id="2291"/>
    <lineage>
        <taxon>Bacteria</taxon>
        <taxon>Pseudomonadati</taxon>
        <taxon>Thermodesulfobacteriota</taxon>
        <taxon>Desulfobacteria</taxon>
        <taxon>Desulfobacterales</taxon>
        <taxon>Desulfobacteraceae</taxon>
        <taxon>Desulfobacter</taxon>
    </lineage>
</organism>